<feature type="region of interest" description="Disordered" evidence="1">
    <location>
        <begin position="198"/>
        <end position="319"/>
    </location>
</feature>
<feature type="compositionally biased region" description="Polar residues" evidence="1">
    <location>
        <begin position="106"/>
        <end position="118"/>
    </location>
</feature>
<feature type="compositionally biased region" description="Low complexity" evidence="1">
    <location>
        <begin position="34"/>
        <end position="50"/>
    </location>
</feature>
<dbReference type="PANTHER" id="PTHR33673">
    <property type="entry name" value="SUPPRESSOR SRP40-LIKE PROTEIN"/>
    <property type="match status" value="1"/>
</dbReference>
<feature type="compositionally biased region" description="Polar residues" evidence="1">
    <location>
        <begin position="240"/>
        <end position="266"/>
    </location>
</feature>
<name>A0AAU9NIA9_9ASTR</name>
<dbReference type="AlphaFoldDB" id="A0AAU9NIA9"/>
<feature type="region of interest" description="Disordered" evidence="1">
    <location>
        <begin position="30"/>
        <end position="149"/>
    </location>
</feature>
<accession>A0AAU9NIA9</accession>
<feature type="compositionally biased region" description="Basic and acidic residues" evidence="1">
    <location>
        <begin position="60"/>
        <end position="71"/>
    </location>
</feature>
<protein>
    <recommendedName>
        <fullName evidence="4">Dof-type domain-containing protein</fullName>
    </recommendedName>
</protein>
<comment type="caution">
    <text evidence="2">The sequence shown here is derived from an EMBL/GenBank/DDBJ whole genome shotgun (WGS) entry which is preliminary data.</text>
</comment>
<keyword evidence="3" id="KW-1185">Reference proteome</keyword>
<evidence type="ECO:0000313" key="2">
    <source>
        <dbReference type="EMBL" id="CAH1437570.1"/>
    </source>
</evidence>
<gene>
    <name evidence="2" type="ORF">LVIROSA_LOCUS23888</name>
</gene>
<evidence type="ECO:0008006" key="4">
    <source>
        <dbReference type="Google" id="ProtNLM"/>
    </source>
</evidence>
<proteinExistence type="predicted"/>
<reference evidence="2 3" key="1">
    <citation type="submission" date="2022-01" db="EMBL/GenBank/DDBJ databases">
        <authorList>
            <person name="Xiong W."/>
            <person name="Schranz E."/>
        </authorList>
    </citation>
    <scope>NUCLEOTIDE SEQUENCE [LARGE SCALE GENOMIC DNA]</scope>
</reference>
<evidence type="ECO:0000313" key="3">
    <source>
        <dbReference type="Proteomes" id="UP001157418"/>
    </source>
</evidence>
<dbReference type="EMBL" id="CAKMRJ010004445">
    <property type="protein sequence ID" value="CAH1437570.1"/>
    <property type="molecule type" value="Genomic_DNA"/>
</dbReference>
<evidence type="ECO:0000256" key="1">
    <source>
        <dbReference type="SAM" id="MobiDB-lite"/>
    </source>
</evidence>
<feature type="compositionally biased region" description="Polar residues" evidence="1">
    <location>
        <begin position="72"/>
        <end position="99"/>
    </location>
</feature>
<organism evidence="2 3">
    <name type="scientific">Lactuca virosa</name>
    <dbReference type="NCBI Taxonomy" id="75947"/>
    <lineage>
        <taxon>Eukaryota</taxon>
        <taxon>Viridiplantae</taxon>
        <taxon>Streptophyta</taxon>
        <taxon>Embryophyta</taxon>
        <taxon>Tracheophyta</taxon>
        <taxon>Spermatophyta</taxon>
        <taxon>Magnoliopsida</taxon>
        <taxon>eudicotyledons</taxon>
        <taxon>Gunneridae</taxon>
        <taxon>Pentapetalae</taxon>
        <taxon>asterids</taxon>
        <taxon>campanulids</taxon>
        <taxon>Asterales</taxon>
        <taxon>Asteraceae</taxon>
        <taxon>Cichorioideae</taxon>
        <taxon>Cichorieae</taxon>
        <taxon>Lactucinae</taxon>
        <taxon>Lactuca</taxon>
    </lineage>
</organism>
<dbReference type="PANTHER" id="PTHR33673:SF36">
    <property type="entry name" value="MYB-LIKE PROTEIN Q"/>
    <property type="match status" value="1"/>
</dbReference>
<dbReference type="Proteomes" id="UP001157418">
    <property type="component" value="Unassembled WGS sequence"/>
</dbReference>
<sequence>MKHKNGSGSSEHLDSEFDVTYSVKDDDKMVGRASSSSFSSFSSSSSSSSSHPMEVNGGETDVKFPEFEKNESISLRSNNTESAKTSSSGRLTVNLSSMASPRFSDFDTSNASPIQSPPIQVMAQSDDYDPNRIPSSIFSPKQSDDSEWSAASNESLFSIHMGSNSFSMDSDFFISQSGKLHWLDDGFEYSCFTPHGSLTSPMVETTVEDEGKSAEEKEELLETLNASPTDFVRGKESSPDWESSPNSRVPTEGTRNSDSSSQSTGSFAFPLLAGGSPVKEDAGKPQSPSSTPPTPKGAAEAETTPPPAAPATTPKAGGNQWFNCFSCFPICC</sequence>